<keyword evidence="2" id="KW-0812">Transmembrane</keyword>
<feature type="compositionally biased region" description="Low complexity" evidence="1">
    <location>
        <begin position="60"/>
        <end position="74"/>
    </location>
</feature>
<organism evidence="3 4">
    <name type="scientific">Saltatorellus ferox</name>
    <dbReference type="NCBI Taxonomy" id="2528018"/>
    <lineage>
        <taxon>Bacteria</taxon>
        <taxon>Pseudomonadati</taxon>
        <taxon>Planctomycetota</taxon>
        <taxon>Planctomycetia</taxon>
        <taxon>Planctomycetia incertae sedis</taxon>
        <taxon>Saltatorellus</taxon>
    </lineage>
</organism>
<name>A0A518EQT9_9BACT</name>
<keyword evidence="4" id="KW-1185">Reference proteome</keyword>
<dbReference type="Gene3D" id="1.25.40.10">
    <property type="entry name" value="Tetratricopeptide repeat domain"/>
    <property type="match status" value="1"/>
</dbReference>
<dbReference type="OrthoDB" id="208643at2"/>
<feature type="region of interest" description="Disordered" evidence="1">
    <location>
        <begin position="59"/>
        <end position="105"/>
    </location>
</feature>
<dbReference type="Proteomes" id="UP000320390">
    <property type="component" value="Chromosome"/>
</dbReference>
<dbReference type="AlphaFoldDB" id="A0A518EQT9"/>
<dbReference type="InterPro" id="IPR011990">
    <property type="entry name" value="TPR-like_helical_dom_sf"/>
</dbReference>
<dbReference type="RefSeq" id="WP_145196650.1">
    <property type="nucleotide sequence ID" value="NZ_CP036434.1"/>
</dbReference>
<protein>
    <recommendedName>
        <fullName evidence="5">Tetratricopeptide repeat protein</fullName>
    </recommendedName>
</protein>
<keyword evidence="2" id="KW-0472">Membrane</keyword>
<reference evidence="3 4" key="1">
    <citation type="submission" date="2019-02" db="EMBL/GenBank/DDBJ databases">
        <title>Deep-cultivation of Planctomycetes and their phenomic and genomic characterization uncovers novel biology.</title>
        <authorList>
            <person name="Wiegand S."/>
            <person name="Jogler M."/>
            <person name="Boedeker C."/>
            <person name="Pinto D."/>
            <person name="Vollmers J."/>
            <person name="Rivas-Marin E."/>
            <person name="Kohn T."/>
            <person name="Peeters S.H."/>
            <person name="Heuer A."/>
            <person name="Rast P."/>
            <person name="Oberbeckmann S."/>
            <person name="Bunk B."/>
            <person name="Jeske O."/>
            <person name="Meyerdierks A."/>
            <person name="Storesund J.E."/>
            <person name="Kallscheuer N."/>
            <person name="Luecker S."/>
            <person name="Lage O.M."/>
            <person name="Pohl T."/>
            <person name="Merkel B.J."/>
            <person name="Hornburger P."/>
            <person name="Mueller R.-W."/>
            <person name="Bruemmer F."/>
            <person name="Labrenz M."/>
            <person name="Spormann A.M."/>
            <person name="Op den Camp H."/>
            <person name="Overmann J."/>
            <person name="Amann R."/>
            <person name="Jetten M.S.M."/>
            <person name="Mascher T."/>
            <person name="Medema M.H."/>
            <person name="Devos D.P."/>
            <person name="Kaster A.-K."/>
            <person name="Ovreas L."/>
            <person name="Rohde M."/>
            <person name="Galperin M.Y."/>
            <person name="Jogler C."/>
        </authorList>
    </citation>
    <scope>NUCLEOTIDE SEQUENCE [LARGE SCALE GENOMIC DNA]</scope>
    <source>
        <strain evidence="3 4">Poly30</strain>
    </source>
</reference>
<feature type="transmembrane region" description="Helical" evidence="2">
    <location>
        <begin position="21"/>
        <end position="43"/>
    </location>
</feature>
<sequence>MERTKPSFVCRGRGRRSGSAQVRILVGAALISALGLALVSGAFDSGLLSLRERFRGGDRTAAAEGATATSTEEAPSIVESAPSPDTSASLEEELPPLAGPSSFDRNESAVEAIHEGRYDEAIELLEAAVAEEGEVEAYHTNLTTAYVRRARSRSVEDFALARADFEAALEHCHDEERAERIRGWMDRTETIAREEADFSVEETLHYTFKFDASRTEIREGVDRLQVLLEETYQEYGELFGRRPVEAGEKKIAVVLYGSEGFNNVTGLGDWAGGAFDGTIRVPADDLRDPRRVARLRDVLRHEVAHAFCQSIGGNDVPSWLNEGIAQWLENPERRLAGLQVARARLANARDNGGKELFKLTEVQGSLVTWSNTAEITRAYDQALAFVDYLAEQYGARLLFDLVAECKNEGIRGAEIAFERQILVDLNTVLADFSAALR</sequence>
<dbReference type="EMBL" id="CP036434">
    <property type="protein sequence ID" value="QDV06453.1"/>
    <property type="molecule type" value="Genomic_DNA"/>
</dbReference>
<accession>A0A518EQT9</accession>
<evidence type="ECO:0008006" key="5">
    <source>
        <dbReference type="Google" id="ProtNLM"/>
    </source>
</evidence>
<gene>
    <name evidence="3" type="ORF">Poly30_19630</name>
</gene>
<dbReference type="SUPFAM" id="SSF48452">
    <property type="entry name" value="TPR-like"/>
    <property type="match status" value="1"/>
</dbReference>
<keyword evidence="2" id="KW-1133">Transmembrane helix</keyword>
<proteinExistence type="predicted"/>
<evidence type="ECO:0000313" key="4">
    <source>
        <dbReference type="Proteomes" id="UP000320390"/>
    </source>
</evidence>
<evidence type="ECO:0000313" key="3">
    <source>
        <dbReference type="EMBL" id="QDV06453.1"/>
    </source>
</evidence>
<evidence type="ECO:0000256" key="2">
    <source>
        <dbReference type="SAM" id="Phobius"/>
    </source>
</evidence>
<evidence type="ECO:0000256" key="1">
    <source>
        <dbReference type="SAM" id="MobiDB-lite"/>
    </source>
</evidence>